<sequence length="106" mass="12429">MLNMHPLQAKMVEPPKRNVFFSFKFRDRANTVRAETTESRLIINTAVVEIQETQNPKTMIPDFQSLNKAGFLIFLKNTEHPEEEKQLIANFDTLCRVKYQNRNLGF</sequence>
<name>A0A7C9F9Z5_OPUST</name>
<accession>A0A7C9F9Z5</accession>
<organism evidence="1">
    <name type="scientific">Opuntia streptacantha</name>
    <name type="common">Prickly pear cactus</name>
    <name type="synonym">Opuntia cardona</name>
    <dbReference type="NCBI Taxonomy" id="393608"/>
    <lineage>
        <taxon>Eukaryota</taxon>
        <taxon>Viridiplantae</taxon>
        <taxon>Streptophyta</taxon>
        <taxon>Embryophyta</taxon>
        <taxon>Tracheophyta</taxon>
        <taxon>Spermatophyta</taxon>
        <taxon>Magnoliopsida</taxon>
        <taxon>eudicotyledons</taxon>
        <taxon>Gunneridae</taxon>
        <taxon>Pentapetalae</taxon>
        <taxon>Caryophyllales</taxon>
        <taxon>Cactineae</taxon>
        <taxon>Cactaceae</taxon>
        <taxon>Opuntioideae</taxon>
        <taxon>Opuntia</taxon>
    </lineage>
</organism>
<reference evidence="1" key="2">
    <citation type="submission" date="2020-07" db="EMBL/GenBank/DDBJ databases">
        <authorList>
            <person name="Vera ALvarez R."/>
            <person name="Arias-Moreno D.M."/>
            <person name="Jimenez-Jacinto V."/>
            <person name="Jimenez-Bremont J.F."/>
            <person name="Swaminathan K."/>
            <person name="Moose S.P."/>
            <person name="Guerrero-Gonzalez M.L."/>
            <person name="Marino-Ramirez L."/>
            <person name="Landsman D."/>
            <person name="Rodriguez-Kessler M."/>
            <person name="Delgado-Sanchez P."/>
        </authorList>
    </citation>
    <scope>NUCLEOTIDE SEQUENCE</scope>
    <source>
        <tissue evidence="1">Cladode</tissue>
    </source>
</reference>
<dbReference type="AlphaFoldDB" id="A0A7C9F9Z5"/>
<protein>
    <submittedName>
        <fullName evidence="1">Uncharacterized protein</fullName>
    </submittedName>
</protein>
<reference evidence="1" key="1">
    <citation type="journal article" date="2013" name="J. Plant Res.">
        <title>Effect of fungi and light on seed germination of three Opuntia species from semiarid lands of central Mexico.</title>
        <authorList>
            <person name="Delgado-Sanchez P."/>
            <person name="Jimenez-Bremont J.F."/>
            <person name="Guerrero-Gonzalez Mde L."/>
            <person name="Flores J."/>
        </authorList>
    </citation>
    <scope>NUCLEOTIDE SEQUENCE</scope>
    <source>
        <tissue evidence="1">Cladode</tissue>
    </source>
</reference>
<dbReference type="EMBL" id="GISG01262692">
    <property type="protein sequence ID" value="MBA4674489.1"/>
    <property type="molecule type" value="Transcribed_RNA"/>
</dbReference>
<proteinExistence type="predicted"/>
<evidence type="ECO:0000313" key="1">
    <source>
        <dbReference type="EMBL" id="MBA4674489.1"/>
    </source>
</evidence>